<keyword evidence="4" id="KW-0808">Transferase</keyword>
<feature type="domain" description="PAS" evidence="8">
    <location>
        <begin position="184"/>
        <end position="226"/>
    </location>
</feature>
<dbReference type="AlphaFoldDB" id="A0A1H1BEL4"/>
<dbReference type="InterPro" id="IPR013655">
    <property type="entry name" value="PAS_fold_3"/>
</dbReference>
<dbReference type="Pfam" id="PF01590">
    <property type="entry name" value="GAF"/>
    <property type="match status" value="1"/>
</dbReference>
<dbReference type="Proteomes" id="UP000198848">
    <property type="component" value="Unassembled WGS sequence"/>
</dbReference>
<evidence type="ECO:0000259" key="8">
    <source>
        <dbReference type="PROSITE" id="PS50112"/>
    </source>
</evidence>
<feature type="domain" description="PAS" evidence="8">
    <location>
        <begin position="563"/>
        <end position="633"/>
    </location>
</feature>
<dbReference type="RefSeq" id="WP_090378194.1">
    <property type="nucleotide sequence ID" value="NZ_FNLC01000001.1"/>
</dbReference>
<dbReference type="EMBL" id="FNLC01000001">
    <property type="protein sequence ID" value="SDQ49806.1"/>
    <property type="molecule type" value="Genomic_DNA"/>
</dbReference>
<dbReference type="SMART" id="SM00091">
    <property type="entry name" value="PAS"/>
    <property type="match status" value="6"/>
</dbReference>
<feature type="domain" description="PAC" evidence="9">
    <location>
        <begin position="264"/>
        <end position="316"/>
    </location>
</feature>
<evidence type="ECO:0000256" key="5">
    <source>
        <dbReference type="ARBA" id="ARBA00022777"/>
    </source>
</evidence>
<dbReference type="Gene3D" id="2.10.70.100">
    <property type="match status" value="1"/>
</dbReference>
<keyword evidence="5" id="KW-0418">Kinase</keyword>
<dbReference type="Gene3D" id="3.30.450.20">
    <property type="entry name" value="PAS domain"/>
    <property type="match status" value="6"/>
</dbReference>
<dbReference type="Pfam" id="PF08447">
    <property type="entry name" value="PAS_3"/>
    <property type="match status" value="1"/>
</dbReference>
<dbReference type="CDD" id="cd00082">
    <property type="entry name" value="HisKA"/>
    <property type="match status" value="1"/>
</dbReference>
<dbReference type="CDD" id="cd00130">
    <property type="entry name" value="PAS"/>
    <property type="match status" value="4"/>
</dbReference>
<evidence type="ECO:0000256" key="6">
    <source>
        <dbReference type="SAM" id="Coils"/>
    </source>
</evidence>
<protein>
    <recommendedName>
        <fullName evidence="2">histidine kinase</fullName>
        <ecNumber evidence="2">2.7.13.3</ecNumber>
    </recommendedName>
</protein>
<dbReference type="InterPro" id="IPR013656">
    <property type="entry name" value="PAS_4"/>
</dbReference>
<dbReference type="SUPFAM" id="SSF55781">
    <property type="entry name" value="GAF domain-like"/>
    <property type="match status" value="1"/>
</dbReference>
<accession>A0A1H1BEL4</accession>
<dbReference type="PROSITE" id="PS50113">
    <property type="entry name" value="PAC"/>
    <property type="match status" value="4"/>
</dbReference>
<dbReference type="GO" id="GO:0000155">
    <property type="term" value="F:phosphorelay sensor kinase activity"/>
    <property type="evidence" value="ECO:0007669"/>
    <property type="project" value="InterPro"/>
</dbReference>
<dbReference type="SMART" id="SM00387">
    <property type="entry name" value="HATPase_c"/>
    <property type="match status" value="1"/>
</dbReference>
<dbReference type="Pfam" id="PF08448">
    <property type="entry name" value="PAS_4"/>
    <property type="match status" value="5"/>
</dbReference>
<dbReference type="Gene3D" id="3.30.450.40">
    <property type="match status" value="1"/>
</dbReference>
<gene>
    <name evidence="10" type="ORF">SAMN04489842_1005</name>
</gene>
<evidence type="ECO:0000256" key="1">
    <source>
        <dbReference type="ARBA" id="ARBA00000085"/>
    </source>
</evidence>
<dbReference type="InterPro" id="IPR000700">
    <property type="entry name" value="PAS-assoc_C"/>
</dbReference>
<organism evidence="10 11">
    <name type="scientific">Natronobacterium texcoconense</name>
    <dbReference type="NCBI Taxonomy" id="1095778"/>
    <lineage>
        <taxon>Archaea</taxon>
        <taxon>Methanobacteriati</taxon>
        <taxon>Methanobacteriota</taxon>
        <taxon>Stenosarchaea group</taxon>
        <taxon>Halobacteria</taxon>
        <taxon>Halobacteriales</taxon>
        <taxon>Natrialbaceae</taxon>
        <taxon>Natronobacterium</taxon>
    </lineage>
</organism>
<proteinExistence type="predicted"/>
<sequence length="1175" mass="132380">MDPSPSSPETERGHCVRQQRVLADLGDRALESDGLDDLFRDVTRTVAETLDADSCKLLELSSDESRFRLRAGVGWDDGHVGNATVPADHDSQAGYTLAASEPVIVEDLRTEDRFEGPELLREHDIVSGISVVIGTKAKPWGVLGAHATTVGAFTDGDLLFLRGVANVLASAIERDRAERRRNVERTLKEGIVETSPIGITIVGIDGEMRFANDRAEEIFGRSKEQIDELRFDDPEWDEIGVDGEPLEREELPFPRIVDAEEPLYDQVSGVLRSDGERIWISVNGAPLYDARGELDGVVFAIEDVTERFHRDRELERYETAVETAQDGIYVLDDERRFELVNDSFAELTGFSREELRGREATDVFGKDFDAVEAEIRAATDDDRSPMFEETIQAGTDEFRTIESRFTILTGEDGREKRVGVARDVTERNRLEEQLRAERDLKNEILATSPVGITLLDADGMNVYANDRAEELFGRPLEEVQDYVHGDDRWNLVDEDGEPLSGEELPFSTVRETGEPVYDEVLGIDQPDGTRVWLSAHCAPLTDADGEFDGAVYALRDITERRRLESELEEMFGRITDAFYALDEDWRFTHVNGRAEELIDFTGEGLVGEHIWETFEWAADSKLRKEYEQAMETQGSTSFEFYYPEPLETWFEINAYPSETGLSVYFHDVTERKEMETELREREQVLRDAKERLEAATEAGTVGTWEWNLPEDEFVTGPAFAKTFGVDPADAREGISAERLLSSVYEADREHVRAKIKNAVDSCGEYEAEYRVWDADEELRWVIARGHVECDEEGNPQTFPGALTDITERKQAELEAEQQRTQLETLFDVLPVGVIVADADGAILRANDTAREIWGGDVFDDESVAEYEKYDAVWADSGDPVEPGEWTISKVVRGDAVVDPDIYEITSFDGSQRIIMEHGMPVRDEQGDVTRAVVVLTDITERREYQRRLEESNERLEQFAYAASHDLQEPLRMVSSYLQLLESRYADELDDDAVEFIDYAVDGAERMKEMIDGLLEYSRVDTGGEPLEPLALEDVFADACRDLEVRIEEANAEIRAESLPRVEGDGNQLRQVFQNLISNAIEYSDGESTRVDISAERAGDEWVIAVEDEGIGIDPDDAERVFGLFERLHAVDDHAGSGIGLALCERIVERHDGEIWVESEPGEGSTFYFTLPAADE</sequence>
<feature type="domain" description="PAC" evidence="9">
    <location>
        <begin position="517"/>
        <end position="569"/>
    </location>
</feature>
<dbReference type="InterPro" id="IPR052162">
    <property type="entry name" value="Sensor_kinase/Photoreceptor"/>
</dbReference>
<dbReference type="SUPFAM" id="SSF47384">
    <property type="entry name" value="Homodimeric domain of signal transducing histidine kinase"/>
    <property type="match status" value="1"/>
</dbReference>
<dbReference type="SMART" id="SM00086">
    <property type="entry name" value="PAC"/>
    <property type="match status" value="5"/>
</dbReference>
<dbReference type="Pfam" id="PF00512">
    <property type="entry name" value="HisKA"/>
    <property type="match status" value="1"/>
</dbReference>
<feature type="domain" description="Histidine kinase" evidence="7">
    <location>
        <begin position="961"/>
        <end position="1174"/>
    </location>
</feature>
<dbReference type="SMART" id="SM00065">
    <property type="entry name" value="GAF"/>
    <property type="match status" value="1"/>
</dbReference>
<dbReference type="SMART" id="SM00388">
    <property type="entry name" value="HisKA"/>
    <property type="match status" value="1"/>
</dbReference>
<feature type="domain" description="PAS" evidence="8">
    <location>
        <begin position="437"/>
        <end position="479"/>
    </location>
</feature>
<dbReference type="SUPFAM" id="SSF55874">
    <property type="entry name" value="ATPase domain of HSP90 chaperone/DNA topoisomerase II/histidine kinase"/>
    <property type="match status" value="1"/>
</dbReference>
<dbReference type="PROSITE" id="PS50109">
    <property type="entry name" value="HIS_KIN"/>
    <property type="match status" value="1"/>
</dbReference>
<evidence type="ECO:0000313" key="10">
    <source>
        <dbReference type="EMBL" id="SDQ49806.1"/>
    </source>
</evidence>
<evidence type="ECO:0000256" key="2">
    <source>
        <dbReference type="ARBA" id="ARBA00012438"/>
    </source>
</evidence>
<feature type="coiled-coil region" evidence="6">
    <location>
        <begin position="671"/>
        <end position="698"/>
    </location>
</feature>
<dbReference type="SUPFAM" id="SSF55785">
    <property type="entry name" value="PYP-like sensor domain (PAS domain)"/>
    <property type="match status" value="6"/>
</dbReference>
<dbReference type="InterPro" id="IPR000014">
    <property type="entry name" value="PAS"/>
</dbReference>
<dbReference type="InterPro" id="IPR036097">
    <property type="entry name" value="HisK_dim/P_sf"/>
</dbReference>
<evidence type="ECO:0000313" key="11">
    <source>
        <dbReference type="Proteomes" id="UP000198848"/>
    </source>
</evidence>
<evidence type="ECO:0000259" key="9">
    <source>
        <dbReference type="PROSITE" id="PS50113"/>
    </source>
</evidence>
<keyword evidence="11" id="KW-1185">Reference proteome</keyword>
<dbReference type="InterPro" id="IPR003018">
    <property type="entry name" value="GAF"/>
</dbReference>
<feature type="domain" description="PAC" evidence="9">
    <location>
        <begin position="897"/>
        <end position="950"/>
    </location>
</feature>
<dbReference type="Pfam" id="PF02518">
    <property type="entry name" value="HATPase_c"/>
    <property type="match status" value="1"/>
</dbReference>
<dbReference type="InterPro" id="IPR003661">
    <property type="entry name" value="HisK_dim/P_dom"/>
</dbReference>
<dbReference type="Gene3D" id="3.30.565.10">
    <property type="entry name" value="Histidine kinase-like ATPase, C-terminal domain"/>
    <property type="match status" value="1"/>
</dbReference>
<dbReference type="InterPro" id="IPR029016">
    <property type="entry name" value="GAF-like_dom_sf"/>
</dbReference>
<evidence type="ECO:0000256" key="3">
    <source>
        <dbReference type="ARBA" id="ARBA00022553"/>
    </source>
</evidence>
<dbReference type="EC" id="2.7.13.3" evidence="2"/>
<dbReference type="PANTHER" id="PTHR43304:SF1">
    <property type="entry name" value="PAC DOMAIN-CONTAINING PROTEIN"/>
    <property type="match status" value="1"/>
</dbReference>
<name>A0A1H1BEL4_NATTX</name>
<evidence type="ECO:0000259" key="7">
    <source>
        <dbReference type="PROSITE" id="PS50109"/>
    </source>
</evidence>
<dbReference type="PRINTS" id="PR00344">
    <property type="entry name" value="BCTRLSENSOR"/>
</dbReference>
<dbReference type="PROSITE" id="PS50112">
    <property type="entry name" value="PAS"/>
    <property type="match status" value="5"/>
</dbReference>
<comment type="catalytic activity">
    <reaction evidence="1">
        <text>ATP + protein L-histidine = ADP + protein N-phospho-L-histidine.</text>
        <dbReference type="EC" id="2.7.13.3"/>
    </reaction>
</comment>
<dbReference type="PANTHER" id="PTHR43304">
    <property type="entry name" value="PHYTOCHROME-LIKE PROTEIN CPH1"/>
    <property type="match status" value="1"/>
</dbReference>
<dbReference type="InterPro" id="IPR035965">
    <property type="entry name" value="PAS-like_dom_sf"/>
</dbReference>
<dbReference type="InterPro" id="IPR001610">
    <property type="entry name" value="PAC"/>
</dbReference>
<dbReference type="InterPro" id="IPR004358">
    <property type="entry name" value="Sig_transdc_His_kin-like_C"/>
</dbReference>
<dbReference type="NCBIfam" id="TIGR00229">
    <property type="entry name" value="sensory_box"/>
    <property type="match status" value="5"/>
</dbReference>
<feature type="domain" description="PAC" evidence="9">
    <location>
        <begin position="765"/>
        <end position="817"/>
    </location>
</feature>
<dbReference type="FunFam" id="3.30.565.10:FF:000006">
    <property type="entry name" value="Sensor histidine kinase WalK"/>
    <property type="match status" value="1"/>
</dbReference>
<feature type="domain" description="PAS" evidence="8">
    <location>
        <begin position="313"/>
        <end position="382"/>
    </location>
</feature>
<reference evidence="11" key="1">
    <citation type="submission" date="2016-10" db="EMBL/GenBank/DDBJ databases">
        <authorList>
            <person name="Varghese N."/>
            <person name="Submissions S."/>
        </authorList>
    </citation>
    <scope>NUCLEOTIDE SEQUENCE [LARGE SCALE GENOMIC DNA]</scope>
    <source>
        <strain evidence="11">DSM 24767</strain>
    </source>
</reference>
<keyword evidence="3" id="KW-0597">Phosphoprotein</keyword>
<dbReference type="STRING" id="1095778.SAMN04489842_1005"/>
<keyword evidence="6" id="KW-0175">Coiled coil</keyword>
<dbReference type="Gene3D" id="1.10.287.130">
    <property type="match status" value="1"/>
</dbReference>
<dbReference type="OrthoDB" id="106630at2157"/>
<evidence type="ECO:0000256" key="4">
    <source>
        <dbReference type="ARBA" id="ARBA00022679"/>
    </source>
</evidence>
<dbReference type="InterPro" id="IPR036890">
    <property type="entry name" value="HATPase_C_sf"/>
</dbReference>
<dbReference type="InterPro" id="IPR003594">
    <property type="entry name" value="HATPase_dom"/>
</dbReference>
<dbReference type="InterPro" id="IPR005467">
    <property type="entry name" value="His_kinase_dom"/>
</dbReference>
<feature type="domain" description="PAS" evidence="8">
    <location>
        <begin position="818"/>
        <end position="854"/>
    </location>
</feature>